<feature type="transmembrane region" description="Helical" evidence="1">
    <location>
        <begin position="48"/>
        <end position="74"/>
    </location>
</feature>
<reference evidence="3 4" key="1">
    <citation type="submission" date="2017-11" db="EMBL/GenBank/DDBJ databases">
        <title>Genome-resolved metagenomics identifies genetic mobility, metabolic interactions, and unexpected diversity in perchlorate-reducing communities.</title>
        <authorList>
            <person name="Barnum T.P."/>
            <person name="Figueroa I.A."/>
            <person name="Carlstrom C.I."/>
            <person name="Lucas L.N."/>
            <person name="Engelbrektson A.L."/>
            <person name="Coates J.D."/>
        </authorList>
    </citation>
    <scope>NUCLEOTIDE SEQUENCE [LARGE SCALE GENOMIC DNA]</scope>
    <source>
        <strain evidence="3">BM706</strain>
    </source>
</reference>
<dbReference type="InterPro" id="IPR007349">
    <property type="entry name" value="DUF418"/>
</dbReference>
<dbReference type="InterPro" id="IPR052529">
    <property type="entry name" value="Bact_Transport_Assoc"/>
</dbReference>
<dbReference type="PANTHER" id="PTHR30590:SF3">
    <property type="entry name" value="HYPOTHETICAL MEMBRANE SPANNING PROTEIN"/>
    <property type="match status" value="1"/>
</dbReference>
<gene>
    <name evidence="3" type="ORF">C0601_05410</name>
</gene>
<evidence type="ECO:0000313" key="4">
    <source>
        <dbReference type="Proteomes" id="UP000234857"/>
    </source>
</evidence>
<feature type="transmembrane region" description="Helical" evidence="1">
    <location>
        <begin position="86"/>
        <end position="109"/>
    </location>
</feature>
<evidence type="ECO:0000256" key="1">
    <source>
        <dbReference type="SAM" id="Phobius"/>
    </source>
</evidence>
<organism evidence="3 4">
    <name type="scientific">Muiribacterium halophilum</name>
    <dbReference type="NCBI Taxonomy" id="2053465"/>
    <lineage>
        <taxon>Bacteria</taxon>
        <taxon>Candidatus Muiribacteriota</taxon>
        <taxon>Candidatus Muiribacteriia</taxon>
        <taxon>Candidatus Muiribacteriales</taxon>
        <taxon>Candidatus Muiribacteriaceae</taxon>
        <taxon>Candidatus Muiribacterium</taxon>
    </lineage>
</organism>
<keyword evidence="1" id="KW-0472">Membrane</keyword>
<comment type="caution">
    <text evidence="3">The sequence shown here is derived from an EMBL/GenBank/DDBJ whole genome shotgun (WGS) entry which is preliminary data.</text>
</comment>
<feature type="transmembrane region" description="Helical" evidence="1">
    <location>
        <begin position="171"/>
        <end position="189"/>
    </location>
</feature>
<feature type="transmembrane region" description="Helical" evidence="1">
    <location>
        <begin position="129"/>
        <end position="151"/>
    </location>
</feature>
<dbReference type="Pfam" id="PF04235">
    <property type="entry name" value="DUF418"/>
    <property type="match status" value="1"/>
</dbReference>
<dbReference type="Proteomes" id="UP000234857">
    <property type="component" value="Unassembled WGS sequence"/>
</dbReference>
<feature type="transmembrane region" description="Helical" evidence="1">
    <location>
        <begin position="201"/>
        <end position="219"/>
    </location>
</feature>
<keyword evidence="1" id="KW-0812">Transmembrane</keyword>
<evidence type="ECO:0000259" key="2">
    <source>
        <dbReference type="Pfam" id="PF04235"/>
    </source>
</evidence>
<feature type="non-terminal residue" evidence="3">
    <location>
        <position position="1"/>
    </location>
</feature>
<sequence length="237" mass="28090">LEKKDIFLWVSYFGLIILFPCLMMYLNYETGWNFEIFEYTDMWTMNGFFRNLFFNGFHPVIPWTAFMILGFWFGRQDLYDSRFVRKMLRISAALFIFIEIIRTVVQLILKQMNNTEIEMFFSTSPMPPFPLYMISGSCFAIAVISFCILYCEKNRDQHVVKLLTNTGQLALTFYVAHVIIGMGLVEILSSKRLGEYSIEFSLIYALLFSCVCVWFANWWKQRRTIGPLEQLMNRIIK</sequence>
<dbReference type="AlphaFoldDB" id="A0A2N5ZHM9"/>
<proteinExistence type="predicted"/>
<name>A0A2N5ZHM9_MUIH1</name>
<feature type="transmembrane region" description="Helical" evidence="1">
    <location>
        <begin position="7"/>
        <end position="28"/>
    </location>
</feature>
<feature type="domain" description="DUF418" evidence="2">
    <location>
        <begin position="80"/>
        <end position="234"/>
    </location>
</feature>
<dbReference type="PANTHER" id="PTHR30590">
    <property type="entry name" value="INNER MEMBRANE PROTEIN"/>
    <property type="match status" value="1"/>
</dbReference>
<accession>A0A2N5ZHM9</accession>
<evidence type="ECO:0000313" key="3">
    <source>
        <dbReference type="EMBL" id="PLX18197.1"/>
    </source>
</evidence>
<protein>
    <recommendedName>
        <fullName evidence="2">DUF418 domain-containing protein</fullName>
    </recommendedName>
</protein>
<dbReference type="EMBL" id="PKTG01000069">
    <property type="protein sequence ID" value="PLX18197.1"/>
    <property type="molecule type" value="Genomic_DNA"/>
</dbReference>
<keyword evidence="1" id="KW-1133">Transmembrane helix</keyword>